<dbReference type="AlphaFoldDB" id="A0A1T9PK92"/>
<dbReference type="EMBL" id="FVGW01000004">
    <property type="protein sequence ID" value="SKM13008.1"/>
    <property type="molecule type" value="Genomic_DNA"/>
</dbReference>
<accession>A0A1T9PK92</accession>
<protein>
    <submittedName>
        <fullName evidence="1">Uncharacterized protein</fullName>
    </submittedName>
</protein>
<organism evidence="1 2">
    <name type="scientific">Mycobacteroides abscessus subsp. massiliense</name>
    <dbReference type="NCBI Taxonomy" id="1962118"/>
    <lineage>
        <taxon>Bacteria</taxon>
        <taxon>Bacillati</taxon>
        <taxon>Actinomycetota</taxon>
        <taxon>Actinomycetes</taxon>
        <taxon>Mycobacteriales</taxon>
        <taxon>Mycobacteriaceae</taxon>
        <taxon>Mycobacteroides</taxon>
        <taxon>Mycobacteroides abscessus</taxon>
    </lineage>
</organism>
<name>A0A1T9PK92_9MYCO</name>
<evidence type="ECO:0000313" key="2">
    <source>
        <dbReference type="Proteomes" id="UP000190074"/>
    </source>
</evidence>
<dbReference type="Proteomes" id="UP000190074">
    <property type="component" value="Unassembled WGS sequence"/>
</dbReference>
<reference evidence="1 2" key="1">
    <citation type="submission" date="2016-11" db="EMBL/GenBank/DDBJ databases">
        <authorList>
            <consortium name="Pathogen Informatics"/>
        </authorList>
    </citation>
    <scope>NUCLEOTIDE SEQUENCE [LARGE SCALE GENOMIC DNA]</scope>
    <source>
        <strain evidence="1 2">911</strain>
    </source>
</reference>
<evidence type="ECO:0000313" key="1">
    <source>
        <dbReference type="EMBL" id="SKM13008.1"/>
    </source>
</evidence>
<sequence length="48" mass="5383">MVNSWLYCSLERNASPGVVSSARMSSAIKPPTMKKAKHVTRYMMPINL</sequence>
<proteinExistence type="predicted"/>
<gene>
    <name evidence="1" type="ORF">SAMEA2259716_02766</name>
</gene>